<dbReference type="AlphaFoldDB" id="A0A917N1T6"/>
<reference evidence="3" key="2">
    <citation type="submission" date="2020-09" db="EMBL/GenBank/DDBJ databases">
        <authorList>
            <person name="Sun Q."/>
            <person name="Sedlacek I."/>
        </authorList>
    </citation>
    <scope>NUCLEOTIDE SEQUENCE</scope>
    <source>
        <strain evidence="3">CCM 8711</strain>
    </source>
</reference>
<dbReference type="Proteomes" id="UP000662074">
    <property type="component" value="Unassembled WGS sequence"/>
</dbReference>
<evidence type="ECO:0000313" key="4">
    <source>
        <dbReference type="Proteomes" id="UP000662074"/>
    </source>
</evidence>
<protein>
    <recommendedName>
        <fullName evidence="5">DUF748 domain-containing protein</fullName>
    </recommendedName>
</protein>
<keyword evidence="2" id="KW-0812">Transmembrane</keyword>
<organism evidence="3 4">
    <name type="scientific">Mucilaginibacter galii</name>
    <dbReference type="NCBI Taxonomy" id="2005073"/>
    <lineage>
        <taxon>Bacteria</taxon>
        <taxon>Pseudomonadati</taxon>
        <taxon>Bacteroidota</taxon>
        <taxon>Sphingobacteriia</taxon>
        <taxon>Sphingobacteriales</taxon>
        <taxon>Sphingobacteriaceae</taxon>
        <taxon>Mucilaginibacter</taxon>
    </lineage>
</organism>
<evidence type="ECO:0000313" key="3">
    <source>
        <dbReference type="EMBL" id="GGI51260.1"/>
    </source>
</evidence>
<evidence type="ECO:0000256" key="1">
    <source>
        <dbReference type="SAM" id="MobiDB-lite"/>
    </source>
</evidence>
<feature type="region of interest" description="Disordered" evidence="1">
    <location>
        <begin position="554"/>
        <end position="604"/>
    </location>
</feature>
<keyword evidence="2" id="KW-1133">Transmembrane helix</keyword>
<keyword evidence="2" id="KW-0472">Membrane</keyword>
<keyword evidence="4" id="KW-1185">Reference proteome</keyword>
<feature type="compositionally biased region" description="Basic and acidic residues" evidence="1">
    <location>
        <begin position="583"/>
        <end position="598"/>
    </location>
</feature>
<proteinExistence type="predicted"/>
<evidence type="ECO:0008006" key="5">
    <source>
        <dbReference type="Google" id="ProtNLM"/>
    </source>
</evidence>
<name>A0A917N1T6_9SPHI</name>
<dbReference type="EMBL" id="BMDO01000006">
    <property type="protein sequence ID" value="GGI51260.1"/>
    <property type="molecule type" value="Genomic_DNA"/>
</dbReference>
<evidence type="ECO:0000256" key="2">
    <source>
        <dbReference type="SAM" id="Phobius"/>
    </source>
</evidence>
<comment type="caution">
    <text evidence="3">The sequence shown here is derived from an EMBL/GenBank/DDBJ whole genome shotgun (WGS) entry which is preliminary data.</text>
</comment>
<accession>A0A917N1T6</accession>
<sequence length="604" mass="68278">MAQTRKKQWQKVLLVISGIVAVLLVLGFLLINSIVTPILSKKLKSAVLKGSDSLYHINFSKAELHLISGKAELFDITLTPDSQVYEQMKQQGKNPGYVFKLRVKRLLISDAHPFKLYFKKELQIGLITLNNPEVQVSKYAQKPDTTKKDERTLYQKLSKSLKYINVGIIALNNVRLTYKDYTGKKPAVYTLRNMGLKATDLLIDSATQTDTSRTLYCKDITTQLNNFSGTSKTGLYKYAVKSVKLSTQTAKLTVTGIDLQPLASKTFFAQSKDDRFMLHLDSLELHGFDFQTFGKQQDIDAKKVIASKGSFEVYSNPNPPILTADRLVTFPHWLIRQVKTGINADTVQVKNIKVTYKEYNKKIAKTGAIWFTNTTGRFYNITNKKDRLKKNNICTAKLSTYFMQTGKLSLTFHFNLNDATYNYSYQGHLGPMDMQAANPAVMPLGMVRVDSGKVKGLDFDIHSTQKTSTGKVTFLYNDLKVSMLKPGANQSYQKKTLLSLFANGLVIKSNNPDKAGTAPRVANVVFVRPANYPFFQTVWNTLLSGIKKCALGKAEPKDAKKPLTDKEKKKQEKELKKARKKKEKEEKEHQKKLEEQAEKKKKND</sequence>
<feature type="transmembrane region" description="Helical" evidence="2">
    <location>
        <begin position="12"/>
        <end position="35"/>
    </location>
</feature>
<dbReference type="RefSeq" id="WP_188417173.1">
    <property type="nucleotide sequence ID" value="NZ_BMDO01000006.1"/>
</dbReference>
<reference evidence="3" key="1">
    <citation type="journal article" date="2014" name="Int. J. Syst. Evol. Microbiol.">
        <title>Complete genome sequence of Corynebacterium casei LMG S-19264T (=DSM 44701T), isolated from a smear-ripened cheese.</title>
        <authorList>
            <consortium name="US DOE Joint Genome Institute (JGI-PGF)"/>
            <person name="Walter F."/>
            <person name="Albersmeier A."/>
            <person name="Kalinowski J."/>
            <person name="Ruckert C."/>
        </authorList>
    </citation>
    <scope>NUCLEOTIDE SEQUENCE</scope>
    <source>
        <strain evidence="3">CCM 8711</strain>
    </source>
</reference>
<feature type="compositionally biased region" description="Basic and acidic residues" evidence="1">
    <location>
        <begin position="554"/>
        <end position="575"/>
    </location>
</feature>
<gene>
    <name evidence="3" type="ORF">GCM10011425_24720</name>
</gene>